<evidence type="ECO:0000256" key="1">
    <source>
        <dbReference type="SAM" id="MobiDB-lite"/>
    </source>
</evidence>
<dbReference type="EMBL" id="JAINUF010000012">
    <property type="protein sequence ID" value="KAJ8346069.1"/>
    <property type="molecule type" value="Genomic_DNA"/>
</dbReference>
<organism evidence="3 4">
    <name type="scientific">Synaphobranchus kaupii</name>
    <name type="common">Kaup's arrowtooth eel</name>
    <dbReference type="NCBI Taxonomy" id="118154"/>
    <lineage>
        <taxon>Eukaryota</taxon>
        <taxon>Metazoa</taxon>
        <taxon>Chordata</taxon>
        <taxon>Craniata</taxon>
        <taxon>Vertebrata</taxon>
        <taxon>Euteleostomi</taxon>
        <taxon>Actinopterygii</taxon>
        <taxon>Neopterygii</taxon>
        <taxon>Teleostei</taxon>
        <taxon>Anguilliformes</taxon>
        <taxon>Synaphobranchidae</taxon>
        <taxon>Synaphobranchus</taxon>
    </lineage>
</organism>
<evidence type="ECO:0000313" key="4">
    <source>
        <dbReference type="Proteomes" id="UP001152622"/>
    </source>
</evidence>
<keyword evidence="2" id="KW-0472">Membrane</keyword>
<feature type="region of interest" description="Disordered" evidence="1">
    <location>
        <begin position="27"/>
        <end position="61"/>
    </location>
</feature>
<keyword evidence="2" id="KW-1133">Transmembrane helix</keyword>
<proteinExistence type="predicted"/>
<name>A0A9Q1EW23_SYNKA</name>
<reference evidence="3" key="1">
    <citation type="journal article" date="2023" name="Science">
        <title>Genome structures resolve the early diversification of teleost fishes.</title>
        <authorList>
            <person name="Parey E."/>
            <person name="Louis A."/>
            <person name="Montfort J."/>
            <person name="Bouchez O."/>
            <person name="Roques C."/>
            <person name="Iampietro C."/>
            <person name="Lluch J."/>
            <person name="Castinel A."/>
            <person name="Donnadieu C."/>
            <person name="Desvignes T."/>
            <person name="Floi Bucao C."/>
            <person name="Jouanno E."/>
            <person name="Wen M."/>
            <person name="Mejri S."/>
            <person name="Dirks R."/>
            <person name="Jansen H."/>
            <person name="Henkel C."/>
            <person name="Chen W.J."/>
            <person name="Zahm M."/>
            <person name="Cabau C."/>
            <person name="Klopp C."/>
            <person name="Thompson A.W."/>
            <person name="Robinson-Rechavi M."/>
            <person name="Braasch I."/>
            <person name="Lecointre G."/>
            <person name="Bobe J."/>
            <person name="Postlethwait J.H."/>
            <person name="Berthelot C."/>
            <person name="Roest Crollius H."/>
            <person name="Guiguen Y."/>
        </authorList>
    </citation>
    <scope>NUCLEOTIDE SEQUENCE</scope>
    <source>
        <strain evidence="3">WJC10195</strain>
    </source>
</reference>
<gene>
    <name evidence="3" type="ORF">SKAU_G00302620</name>
</gene>
<keyword evidence="4" id="KW-1185">Reference proteome</keyword>
<feature type="transmembrane region" description="Helical" evidence="2">
    <location>
        <begin position="152"/>
        <end position="169"/>
    </location>
</feature>
<sequence length="254" mass="26996">MCEIPRAFQGPLLILRAVRHRPIPVPAHSILPHSGKAGDSGVGARSTPRLGPPSPIPQPRRASQSRRSLLHGFPLFVAIEDLFTSHKLAMAGFPTLLLLFLSLVAGGSSEEEEEEVVPFGCASWACAGPTPSCVTWRPCGAWWWRRRRRSGCWRLLLLGLAILGRLRSVTEAEKRSGVGPLLLLLAGVAGLFALSFAFLVERDERLCVVRPRPLGGAVRPVLLLPAGAGLAGAAAGAAGAEPQRVRAGGRGPWG</sequence>
<accession>A0A9Q1EW23</accession>
<evidence type="ECO:0000313" key="3">
    <source>
        <dbReference type="EMBL" id="KAJ8346069.1"/>
    </source>
</evidence>
<protein>
    <submittedName>
        <fullName evidence="3">Uncharacterized protein</fullName>
    </submittedName>
</protein>
<evidence type="ECO:0000256" key="2">
    <source>
        <dbReference type="SAM" id="Phobius"/>
    </source>
</evidence>
<comment type="caution">
    <text evidence="3">The sequence shown here is derived from an EMBL/GenBank/DDBJ whole genome shotgun (WGS) entry which is preliminary data.</text>
</comment>
<dbReference type="AlphaFoldDB" id="A0A9Q1EW23"/>
<feature type="transmembrane region" description="Helical" evidence="2">
    <location>
        <begin position="181"/>
        <end position="200"/>
    </location>
</feature>
<feature type="transmembrane region" description="Helical" evidence="2">
    <location>
        <begin position="221"/>
        <end position="240"/>
    </location>
</feature>
<dbReference type="Proteomes" id="UP001152622">
    <property type="component" value="Chromosome 12"/>
</dbReference>
<keyword evidence="2" id="KW-0812">Transmembrane</keyword>